<dbReference type="Proteomes" id="UP000293583">
    <property type="component" value="Unassembled WGS sequence"/>
</dbReference>
<dbReference type="EMBL" id="SEWY01000002">
    <property type="protein sequence ID" value="TBH74419.1"/>
    <property type="molecule type" value="Genomic_DNA"/>
</dbReference>
<dbReference type="RefSeq" id="WP_130922883.1">
    <property type="nucleotide sequence ID" value="NZ_JAANOL010000002.1"/>
</dbReference>
<keyword evidence="12" id="KW-1185">Reference proteome</keyword>
<keyword evidence="8 10" id="KW-0594">Phospholipid biosynthesis</keyword>
<evidence type="ECO:0000256" key="3">
    <source>
        <dbReference type="ARBA" id="ARBA00022679"/>
    </source>
</evidence>
<evidence type="ECO:0000256" key="9">
    <source>
        <dbReference type="ARBA" id="ARBA00023264"/>
    </source>
</evidence>
<evidence type="ECO:0000256" key="7">
    <source>
        <dbReference type="ARBA" id="ARBA00023136"/>
    </source>
</evidence>
<comment type="pathway">
    <text evidence="10">Lipid metabolism; phospholipid metabolism.</text>
</comment>
<dbReference type="PANTHER" id="PTHR30309">
    <property type="entry name" value="INNER MEMBRANE PROTEIN YGIH"/>
    <property type="match status" value="1"/>
</dbReference>
<dbReference type="PANTHER" id="PTHR30309:SF0">
    <property type="entry name" value="GLYCEROL-3-PHOSPHATE ACYLTRANSFERASE-RELATED"/>
    <property type="match status" value="1"/>
</dbReference>
<gene>
    <name evidence="10 11" type="primary">plsY</name>
    <name evidence="11" type="ORF">EWU20_04555</name>
</gene>
<evidence type="ECO:0000256" key="2">
    <source>
        <dbReference type="ARBA" id="ARBA00022516"/>
    </source>
</evidence>
<keyword evidence="9 10" id="KW-1208">Phospholipid metabolism</keyword>
<reference evidence="11 12" key="1">
    <citation type="submission" date="2019-02" db="EMBL/GenBank/DDBJ databases">
        <title>Genome of a new Bacteroidetes strain.</title>
        <authorList>
            <person name="Pitt A."/>
        </authorList>
    </citation>
    <scope>NUCLEOTIDE SEQUENCE [LARGE SCALE GENOMIC DNA]</scope>
    <source>
        <strain evidence="11 12">103A-SOEBACH</strain>
    </source>
</reference>
<dbReference type="Pfam" id="PF02660">
    <property type="entry name" value="G3P_acyltransf"/>
    <property type="match status" value="1"/>
</dbReference>
<comment type="subunit">
    <text evidence="10">Probably interacts with PlsX.</text>
</comment>
<comment type="subcellular location">
    <subcellularLocation>
        <location evidence="10">Cell membrane</location>
        <topology evidence="10">Multi-pass membrane protein</topology>
    </subcellularLocation>
</comment>
<keyword evidence="7 10" id="KW-0472">Membrane</keyword>
<feature type="transmembrane region" description="Helical" evidence="10">
    <location>
        <begin position="92"/>
        <end position="110"/>
    </location>
</feature>
<keyword evidence="11" id="KW-0012">Acyltransferase</keyword>
<dbReference type="UniPathway" id="UPA00085"/>
<comment type="similarity">
    <text evidence="10">Belongs to the PlsY family.</text>
</comment>
<dbReference type="GO" id="GO:0005886">
    <property type="term" value="C:plasma membrane"/>
    <property type="evidence" value="ECO:0007669"/>
    <property type="project" value="UniProtKB-SubCell"/>
</dbReference>
<evidence type="ECO:0000313" key="12">
    <source>
        <dbReference type="Proteomes" id="UP000293583"/>
    </source>
</evidence>
<evidence type="ECO:0000256" key="5">
    <source>
        <dbReference type="ARBA" id="ARBA00022989"/>
    </source>
</evidence>
<evidence type="ECO:0000256" key="10">
    <source>
        <dbReference type="HAMAP-Rule" id="MF_01043"/>
    </source>
</evidence>
<dbReference type="InterPro" id="IPR003811">
    <property type="entry name" value="G3P_acylTferase_PlsY"/>
</dbReference>
<sequence length="214" mass="23504">MLFILVGLSLLSYLLGSIPTAIWYGDRYHGMDIRQHGSGNAGATNTFRVLGKKAGCFVLFVDAFKGFAAASLATVLYSFNLVDWQTCVTLKILFGFLAIIGHLLPVFCDFKGGKGVATTLGMVIALHPQAALVSSLVFLLVFAISHYVSLGSMVTSLVFPLLLQFEVFGKELPILIYFGFIISFLVIFTHRKNIGRIISGTENRMYLIPRKGRL</sequence>
<dbReference type="AlphaFoldDB" id="A0A4Q9BE02"/>
<keyword evidence="2 10" id="KW-0444">Lipid biosynthesis</keyword>
<dbReference type="OrthoDB" id="9777124at2"/>
<evidence type="ECO:0000256" key="1">
    <source>
        <dbReference type="ARBA" id="ARBA00022475"/>
    </source>
</evidence>
<feature type="transmembrane region" description="Helical" evidence="10">
    <location>
        <begin position="57"/>
        <end position="80"/>
    </location>
</feature>
<keyword evidence="6 10" id="KW-0443">Lipid metabolism</keyword>
<feature type="transmembrane region" description="Helical" evidence="10">
    <location>
        <begin position="6"/>
        <end position="25"/>
    </location>
</feature>
<dbReference type="EC" id="2.3.1.275" evidence="10"/>
<keyword evidence="3 10" id="KW-0808">Transferase</keyword>
<organism evidence="11 12">
    <name type="scientific">Aquirufa antheringensis</name>
    <dbReference type="NCBI Taxonomy" id="2516559"/>
    <lineage>
        <taxon>Bacteria</taxon>
        <taxon>Pseudomonadati</taxon>
        <taxon>Bacteroidota</taxon>
        <taxon>Cytophagia</taxon>
        <taxon>Cytophagales</taxon>
        <taxon>Flectobacillaceae</taxon>
        <taxon>Aquirufa</taxon>
    </lineage>
</organism>
<accession>A0A4Q9BE02</accession>
<protein>
    <recommendedName>
        <fullName evidence="10">Glycerol-3-phosphate acyltransferase</fullName>
    </recommendedName>
    <alternativeName>
        <fullName evidence="10">Acyl-PO4 G3P acyltransferase</fullName>
    </alternativeName>
    <alternativeName>
        <fullName evidence="10">Acyl-phosphate--glycerol-3-phosphate acyltransferase</fullName>
    </alternativeName>
    <alternativeName>
        <fullName evidence="10">G3P acyltransferase</fullName>
        <shortName evidence="10">GPAT</shortName>
        <ecNumber evidence="10">2.3.1.275</ecNumber>
    </alternativeName>
    <alternativeName>
        <fullName evidence="10">Lysophosphatidic acid synthase</fullName>
        <shortName evidence="10">LPA synthase</shortName>
    </alternativeName>
</protein>
<comment type="catalytic activity">
    <reaction evidence="10">
        <text>an acyl phosphate + sn-glycerol 3-phosphate = a 1-acyl-sn-glycero-3-phosphate + phosphate</text>
        <dbReference type="Rhea" id="RHEA:34075"/>
        <dbReference type="ChEBI" id="CHEBI:43474"/>
        <dbReference type="ChEBI" id="CHEBI:57597"/>
        <dbReference type="ChEBI" id="CHEBI:57970"/>
        <dbReference type="ChEBI" id="CHEBI:59918"/>
        <dbReference type="EC" id="2.3.1.275"/>
    </reaction>
</comment>
<keyword evidence="1 10" id="KW-1003">Cell membrane</keyword>
<evidence type="ECO:0000256" key="6">
    <source>
        <dbReference type="ARBA" id="ARBA00023098"/>
    </source>
</evidence>
<dbReference type="NCBIfam" id="TIGR00023">
    <property type="entry name" value="glycerol-3-phosphate 1-O-acyltransferase PlsY"/>
    <property type="match status" value="1"/>
</dbReference>
<evidence type="ECO:0000313" key="11">
    <source>
        <dbReference type="EMBL" id="TBH74419.1"/>
    </source>
</evidence>
<evidence type="ECO:0000256" key="8">
    <source>
        <dbReference type="ARBA" id="ARBA00023209"/>
    </source>
</evidence>
<proteinExistence type="inferred from homology"/>
<feature type="transmembrane region" description="Helical" evidence="10">
    <location>
        <begin position="131"/>
        <end position="152"/>
    </location>
</feature>
<comment type="function">
    <text evidence="10">Catalyzes the transfer of an acyl group from acyl-phosphate (acyl-PO(4)) to glycerol-3-phosphate (G3P) to form lysophosphatidic acid (LPA). This enzyme utilizes acyl-phosphate as fatty acyl donor, but not acyl-CoA or acyl-ACP.</text>
</comment>
<keyword evidence="5 10" id="KW-1133">Transmembrane helix</keyword>
<keyword evidence="4 10" id="KW-0812">Transmembrane</keyword>
<dbReference type="GO" id="GO:0043772">
    <property type="term" value="F:acyl-phosphate glycerol-3-phosphate acyltransferase activity"/>
    <property type="evidence" value="ECO:0007669"/>
    <property type="project" value="UniProtKB-UniRule"/>
</dbReference>
<dbReference type="HAMAP" id="MF_01043">
    <property type="entry name" value="PlsY"/>
    <property type="match status" value="1"/>
</dbReference>
<comment type="caution">
    <text evidence="11">The sequence shown here is derived from an EMBL/GenBank/DDBJ whole genome shotgun (WGS) entry which is preliminary data.</text>
</comment>
<feature type="transmembrane region" description="Helical" evidence="10">
    <location>
        <begin position="172"/>
        <end position="189"/>
    </location>
</feature>
<name>A0A4Q9BE02_9BACT</name>
<evidence type="ECO:0000256" key="4">
    <source>
        <dbReference type="ARBA" id="ARBA00022692"/>
    </source>
</evidence>
<dbReference type="SMART" id="SM01207">
    <property type="entry name" value="G3P_acyltransf"/>
    <property type="match status" value="1"/>
</dbReference>
<dbReference type="GO" id="GO:0008654">
    <property type="term" value="P:phospholipid biosynthetic process"/>
    <property type="evidence" value="ECO:0007669"/>
    <property type="project" value="UniProtKB-UniRule"/>
</dbReference>